<feature type="compositionally biased region" description="Basic and acidic residues" evidence="1">
    <location>
        <begin position="290"/>
        <end position="303"/>
    </location>
</feature>
<gene>
    <name evidence="2" type="ORF">Tdes44962_MAKER09405</name>
</gene>
<dbReference type="Proteomes" id="UP001138500">
    <property type="component" value="Unassembled WGS sequence"/>
</dbReference>
<protein>
    <submittedName>
        <fullName evidence="2">Uncharacterized protein</fullName>
    </submittedName>
</protein>
<keyword evidence="3" id="KW-1185">Reference proteome</keyword>
<evidence type="ECO:0000256" key="1">
    <source>
        <dbReference type="SAM" id="MobiDB-lite"/>
    </source>
</evidence>
<accession>A0A9W7STB5</accession>
<dbReference type="AlphaFoldDB" id="A0A9W7STB5"/>
<reference evidence="2 3" key="2">
    <citation type="journal article" date="2021" name="Curr. Genet.">
        <title>Genetic response to nitrogen starvation in the aggressive Eucalyptus foliar pathogen Teratosphaeria destructans.</title>
        <authorList>
            <person name="Havenga M."/>
            <person name="Wingfield B.D."/>
            <person name="Wingfield M.J."/>
            <person name="Dreyer L.L."/>
            <person name="Roets F."/>
            <person name="Aylward J."/>
        </authorList>
    </citation>
    <scope>NUCLEOTIDE SEQUENCE [LARGE SCALE GENOMIC DNA]</scope>
    <source>
        <strain evidence="2">CMW44962</strain>
    </source>
</reference>
<name>A0A9W7STB5_9PEZI</name>
<dbReference type="EMBL" id="RIBY02001668">
    <property type="protein sequence ID" value="KAH9828258.1"/>
    <property type="molecule type" value="Genomic_DNA"/>
</dbReference>
<comment type="caution">
    <text evidence="2">The sequence shown here is derived from an EMBL/GenBank/DDBJ whole genome shotgun (WGS) entry which is preliminary data.</text>
</comment>
<organism evidence="2 3">
    <name type="scientific">Teratosphaeria destructans</name>
    <dbReference type="NCBI Taxonomy" id="418781"/>
    <lineage>
        <taxon>Eukaryota</taxon>
        <taxon>Fungi</taxon>
        <taxon>Dikarya</taxon>
        <taxon>Ascomycota</taxon>
        <taxon>Pezizomycotina</taxon>
        <taxon>Dothideomycetes</taxon>
        <taxon>Dothideomycetidae</taxon>
        <taxon>Mycosphaerellales</taxon>
        <taxon>Teratosphaeriaceae</taxon>
        <taxon>Teratosphaeria</taxon>
    </lineage>
</organism>
<feature type="region of interest" description="Disordered" evidence="1">
    <location>
        <begin position="281"/>
        <end position="303"/>
    </location>
</feature>
<sequence>MAILEPGKRFCNLTATSAKNKKGIVYTPKIKAQIVKFCAKHMLSKHAFDPVLFDHLLKHIDFDTMDLVLYANLAKRIVSFVDRNITAEKLDPAIVKEATSNTTRCKTYRVKWRTYTLNWLAEDFDTSVKGWTLAPEGDTEIYREPVQRDWMSVDQCVEVMVEVAEARHASLTRLPRSAPVIASASTDPAAPFQPTYAIPPAVDALLDGVTEFVLSRAPHSVPASTIKDSLIASTPAVHQVLAALTAVSQDAQIACDLAQEVEDLREAQRASAEEVECLREAQRASAGEMEDLRETQRTSAKEVEDLREAQRASMAELEGLREAQRVSVDEVKSLREALTKAKGEGKERSTKAASAALPAGLYKAVGGKAGGASKTVGSTALFDFLKAACPDDEPVAAALKSEDDLVAEILRSE</sequence>
<proteinExistence type="predicted"/>
<evidence type="ECO:0000313" key="2">
    <source>
        <dbReference type="EMBL" id="KAH9828258.1"/>
    </source>
</evidence>
<reference evidence="2 3" key="1">
    <citation type="journal article" date="2018" name="IMA Fungus">
        <title>IMA Genome-F 10: Nine draft genome sequences of Claviceps purpurea s.lat., including C. arundinis, C. humidiphila, and C. cf. spartinae, pseudomolecules for the pitch canker pathogen Fusarium circinatum, draft genome of Davidsoniella eucalypti, Grosmannia galeiformis, Quambalaria eucalypti, and Teratosphaeria destructans.</title>
        <authorList>
            <person name="Wingfield B.D."/>
            <person name="Liu M."/>
            <person name="Nguyen H.D."/>
            <person name="Lane F.A."/>
            <person name="Morgan S.W."/>
            <person name="De Vos L."/>
            <person name="Wilken P.M."/>
            <person name="Duong T.A."/>
            <person name="Aylward J."/>
            <person name="Coetzee M.P."/>
            <person name="Dadej K."/>
            <person name="De Beer Z.W."/>
            <person name="Findlay W."/>
            <person name="Havenga M."/>
            <person name="Kolarik M."/>
            <person name="Menzies J.G."/>
            <person name="Naidoo K."/>
            <person name="Pochopski O."/>
            <person name="Shoukouhi P."/>
            <person name="Santana Q.C."/>
            <person name="Seifert K.A."/>
            <person name="Soal N."/>
            <person name="Steenkamp E.T."/>
            <person name="Tatham C.T."/>
            <person name="van der Nest M.A."/>
            <person name="Wingfield M.J."/>
        </authorList>
    </citation>
    <scope>NUCLEOTIDE SEQUENCE [LARGE SCALE GENOMIC DNA]</scope>
    <source>
        <strain evidence="2">CMW44962</strain>
    </source>
</reference>
<evidence type="ECO:0000313" key="3">
    <source>
        <dbReference type="Proteomes" id="UP001138500"/>
    </source>
</evidence>